<evidence type="ECO:0000313" key="1">
    <source>
        <dbReference type="EMBL" id="CDO60807.1"/>
    </source>
</evidence>
<evidence type="ECO:0000313" key="2">
    <source>
        <dbReference type="Proteomes" id="UP000032160"/>
    </source>
</evidence>
<dbReference type="RefSeq" id="WP_043948763.1">
    <property type="nucleotide sequence ID" value="NZ_HG966617.1"/>
</dbReference>
<dbReference type="KEGG" id="pect:BN1012_Phect2594"/>
<dbReference type="AlphaFoldDB" id="X5MEA9"/>
<sequence>MSLEFEVLPKGQHRVVKRTVKFTYTTDKNNIVQMGFDAHFKLLPEDELNKVMAVEEEANDGPMANSMLLAAMVAKDGHKRLMNEVWVDCDGLVQKNKEGEKVPIKFSDAVRDGLMQDLAVREAVVAEYFNALNGRKPKN</sequence>
<keyword evidence="2" id="KW-1185">Reference proteome</keyword>
<gene>
    <name evidence="1" type="ORF">BN1012_Phect2594</name>
</gene>
<dbReference type="EMBL" id="HG966617">
    <property type="protein sequence ID" value="CDO60807.1"/>
    <property type="molecule type" value="Genomic_DNA"/>
</dbReference>
<proteinExistence type="predicted"/>
<protein>
    <submittedName>
        <fullName evidence="1">Uncharacterized protein</fullName>
    </submittedName>
</protein>
<accession>X5MEA9</accession>
<reference evidence="1 2" key="1">
    <citation type="journal article" date="2014" name="Front. Genet.">
        <title>Genome and metabolic network of "Candidatus Phaeomarinobacter ectocarpi" Ec32, a new candidate genus of Alphaproteobacteria frequently associated with brown algae.</title>
        <authorList>
            <person name="Dittami S.M."/>
            <person name="Barbeyron T."/>
            <person name="Boyen C."/>
            <person name="Cambefort J."/>
            <person name="Collet G."/>
            <person name="Delage L."/>
            <person name="Gobet A."/>
            <person name="Groisillier A."/>
            <person name="Leblanc C."/>
            <person name="Michel G."/>
            <person name="Scornet D."/>
            <person name="Siegel A."/>
            <person name="Tapia J.E."/>
            <person name="Tonon T."/>
        </authorList>
    </citation>
    <scope>NUCLEOTIDE SEQUENCE [LARGE SCALE GENOMIC DNA]</scope>
    <source>
        <strain evidence="1 2">Ec32</strain>
    </source>
</reference>
<dbReference type="Proteomes" id="UP000032160">
    <property type="component" value="Chromosome I"/>
</dbReference>
<organism evidence="1 2">
    <name type="scientific">Candidatus Phaeomarinibacter ectocarpi</name>
    <dbReference type="NCBI Taxonomy" id="1458461"/>
    <lineage>
        <taxon>Bacteria</taxon>
        <taxon>Pseudomonadati</taxon>
        <taxon>Pseudomonadota</taxon>
        <taxon>Alphaproteobacteria</taxon>
        <taxon>Hyphomicrobiales</taxon>
        <taxon>Parvibaculaceae</taxon>
        <taxon>Candidatus Phaeomarinibacter</taxon>
    </lineage>
</organism>
<dbReference type="HOGENOM" id="CLU_1841484_0_0_5"/>
<name>X5MEA9_9HYPH</name>
<dbReference type="STRING" id="1458461.BN1012_Phect2594"/>